<evidence type="ECO:0000256" key="5">
    <source>
        <dbReference type="ARBA" id="ARBA00022591"/>
    </source>
</evidence>
<evidence type="ECO:0000256" key="16">
    <source>
        <dbReference type="SAM" id="SignalP"/>
    </source>
</evidence>
<feature type="compositionally biased region" description="Polar residues" evidence="15">
    <location>
        <begin position="109"/>
        <end position="124"/>
    </location>
</feature>
<comment type="function">
    <text evidence="13">Binds tightly to hydroxyapatite. Appears to form an integral part of the mineralized matrix. Probably important to cell-matrix interaction. Promotes adhesion and migration of various cells via the alpha-V/beta-3 integrin receptor (ITGAV:ITGB3).</text>
</comment>
<dbReference type="Pfam" id="PF05432">
    <property type="entry name" value="BSP_II"/>
    <property type="match status" value="1"/>
</dbReference>
<evidence type="ECO:0000256" key="11">
    <source>
        <dbReference type="ARBA" id="ARBA00033169"/>
    </source>
</evidence>
<comment type="subcellular location">
    <subcellularLocation>
        <location evidence="1">Secreted</location>
    </subcellularLocation>
</comment>
<keyword evidence="4" id="KW-0597">Phosphoprotein</keyword>
<dbReference type="RefSeq" id="XP_033793826.1">
    <property type="nucleotide sequence ID" value="XM_033937935.1"/>
</dbReference>
<dbReference type="PANTHER" id="PTHR10345">
    <property type="entry name" value="BONE SIALOPROTEIN 2"/>
    <property type="match status" value="1"/>
</dbReference>
<evidence type="ECO:0000256" key="15">
    <source>
        <dbReference type="SAM" id="MobiDB-lite"/>
    </source>
</evidence>
<evidence type="ECO:0000256" key="10">
    <source>
        <dbReference type="ARBA" id="ARBA00032072"/>
    </source>
</evidence>
<evidence type="ECO:0000256" key="14">
    <source>
        <dbReference type="ARBA" id="ARBA00046591"/>
    </source>
</evidence>
<evidence type="ECO:0000256" key="4">
    <source>
        <dbReference type="ARBA" id="ARBA00022553"/>
    </source>
</evidence>
<keyword evidence="17" id="KW-1185">Reference proteome</keyword>
<feature type="compositionally biased region" description="Basic and acidic residues" evidence="15">
    <location>
        <begin position="129"/>
        <end position="142"/>
    </location>
</feature>
<dbReference type="GO" id="GO:0030282">
    <property type="term" value="P:bone mineralization"/>
    <property type="evidence" value="ECO:0007669"/>
    <property type="project" value="TreeGrafter"/>
</dbReference>
<dbReference type="GO" id="GO:0007155">
    <property type="term" value="P:cell adhesion"/>
    <property type="evidence" value="ECO:0007669"/>
    <property type="project" value="UniProtKB-KW"/>
</dbReference>
<keyword evidence="16" id="KW-0732">Signal</keyword>
<feature type="chain" id="PRO_5044654084" description="Integrin-binding sialoprotein" evidence="16">
    <location>
        <begin position="17"/>
        <end position="302"/>
    </location>
</feature>
<evidence type="ECO:0000256" key="2">
    <source>
        <dbReference type="ARBA" id="ARBA00018075"/>
    </source>
</evidence>
<dbReference type="CTD" id="3381"/>
<keyword evidence="6" id="KW-0765">Sulfation</keyword>
<organism evidence="17 18">
    <name type="scientific">Geotrypetes seraphini</name>
    <name type="common">Gaboon caecilian</name>
    <name type="synonym">Caecilia seraphini</name>
    <dbReference type="NCBI Taxonomy" id="260995"/>
    <lineage>
        <taxon>Eukaryota</taxon>
        <taxon>Metazoa</taxon>
        <taxon>Chordata</taxon>
        <taxon>Craniata</taxon>
        <taxon>Vertebrata</taxon>
        <taxon>Euteleostomi</taxon>
        <taxon>Amphibia</taxon>
        <taxon>Gymnophiona</taxon>
        <taxon>Geotrypetes</taxon>
    </lineage>
</organism>
<keyword evidence="3" id="KW-0964">Secreted</keyword>
<dbReference type="RefSeq" id="XP_033793921.1">
    <property type="nucleotide sequence ID" value="XM_033938030.1"/>
</dbReference>
<dbReference type="GeneID" id="117357356"/>
<dbReference type="Proteomes" id="UP000515159">
    <property type="component" value="Chromosome 1"/>
</dbReference>
<evidence type="ECO:0000256" key="7">
    <source>
        <dbReference type="ARBA" id="ARBA00022889"/>
    </source>
</evidence>
<evidence type="ECO:0000256" key="6">
    <source>
        <dbReference type="ARBA" id="ARBA00022641"/>
    </source>
</evidence>
<evidence type="ECO:0000256" key="9">
    <source>
        <dbReference type="ARBA" id="ARBA00023180"/>
    </source>
</evidence>
<sequence>MKIEFVLVILVGIASAFPGSRFYRRGKAGSSEENAVFRPRYPYFFYKYAFMHPPQKQMLTVARGSSDSSEENGNGNSSEENNSMEEEETAGGNQESAEAGGEGSKGNDGKNSQNLDGGKNSTSSGGLQKGKEEEGLNTKKNEESDEEEQENEEEEKEGEKVDGAAHGSNSTDSSEIEGYNATTVQAASTTPSVVATTSVAYPFYSSTIYAQQGEGESGSNGNHQDENGGQESYPYMTTENSNGDPYGNQGETENSIVFLEGNENEKGRGITRGDNFVGYDDEYNYYSSNGYGRYGHEYYSEQ</sequence>
<proteinExistence type="predicted"/>
<dbReference type="PANTHER" id="PTHR10345:SF0">
    <property type="entry name" value="BONE SIALOPROTEIN 2"/>
    <property type="match status" value="1"/>
</dbReference>
<evidence type="ECO:0000256" key="13">
    <source>
        <dbReference type="ARBA" id="ARBA00045301"/>
    </source>
</evidence>
<feature type="signal peptide" evidence="16">
    <location>
        <begin position="1"/>
        <end position="16"/>
    </location>
</feature>
<evidence type="ECO:0000256" key="8">
    <source>
        <dbReference type="ARBA" id="ARBA00022981"/>
    </source>
</evidence>
<accession>A0A6P8R524</accession>
<feature type="compositionally biased region" description="Low complexity" evidence="15">
    <location>
        <begin position="181"/>
        <end position="192"/>
    </location>
</feature>
<keyword evidence="5" id="KW-0091">Biomineralization</keyword>
<comment type="subunit">
    <text evidence="14">Monomer. Interacts with integrins; the interaction promotes cell adhesion.</text>
</comment>
<keyword evidence="7" id="KW-0130">Cell adhesion</keyword>
<gene>
    <name evidence="18 19 20" type="primary">IBSP</name>
</gene>
<evidence type="ECO:0000313" key="17">
    <source>
        <dbReference type="Proteomes" id="UP000515159"/>
    </source>
</evidence>
<evidence type="ECO:0000256" key="1">
    <source>
        <dbReference type="ARBA" id="ARBA00004613"/>
    </source>
</evidence>
<feature type="region of interest" description="Disordered" evidence="15">
    <location>
        <begin position="212"/>
        <end position="252"/>
    </location>
</feature>
<feature type="compositionally biased region" description="Acidic residues" evidence="15">
    <location>
        <begin position="143"/>
        <end position="156"/>
    </location>
</feature>
<dbReference type="OrthoDB" id="9909090at2759"/>
<feature type="region of interest" description="Disordered" evidence="15">
    <location>
        <begin position="60"/>
        <end position="192"/>
    </location>
</feature>
<protein>
    <recommendedName>
        <fullName evidence="2">Integrin-binding sialoprotein</fullName>
    </recommendedName>
    <alternativeName>
        <fullName evidence="12">Bone sialoprotein 2</fullName>
    </alternativeName>
    <alternativeName>
        <fullName evidence="11">Bone sialoprotein II</fullName>
    </alternativeName>
    <alternativeName>
        <fullName evidence="10">Cell-binding sialoprotein</fullName>
    </alternativeName>
</protein>
<dbReference type="InterPro" id="IPR008412">
    <property type="entry name" value="IBSP"/>
</dbReference>
<dbReference type="RefSeq" id="XP_033793736.1">
    <property type="nucleotide sequence ID" value="XM_033937845.1"/>
</dbReference>
<name>A0A6P8R524_GEOSA</name>
<feature type="compositionally biased region" description="Low complexity" evidence="15">
    <location>
        <begin position="64"/>
        <end position="81"/>
    </location>
</feature>
<dbReference type="KEGG" id="gsh:117357356"/>
<keyword evidence="8" id="KW-0730">Sialic acid</keyword>
<evidence type="ECO:0000313" key="18">
    <source>
        <dbReference type="RefSeq" id="XP_033793736.1"/>
    </source>
</evidence>
<evidence type="ECO:0000313" key="19">
    <source>
        <dbReference type="RefSeq" id="XP_033793826.1"/>
    </source>
</evidence>
<dbReference type="GO" id="GO:0030198">
    <property type="term" value="P:extracellular matrix organization"/>
    <property type="evidence" value="ECO:0007669"/>
    <property type="project" value="TreeGrafter"/>
</dbReference>
<reference evidence="18 19" key="1">
    <citation type="submission" date="2025-04" db="UniProtKB">
        <authorList>
            <consortium name="RefSeq"/>
        </authorList>
    </citation>
    <scope>IDENTIFICATION</scope>
</reference>
<evidence type="ECO:0000256" key="3">
    <source>
        <dbReference type="ARBA" id="ARBA00022525"/>
    </source>
</evidence>
<dbReference type="AlphaFoldDB" id="A0A6P8R524"/>
<evidence type="ECO:0000313" key="20">
    <source>
        <dbReference type="RefSeq" id="XP_033793921.1"/>
    </source>
</evidence>
<keyword evidence="9" id="KW-0325">Glycoprotein</keyword>
<evidence type="ECO:0000256" key="12">
    <source>
        <dbReference type="ARBA" id="ARBA00044555"/>
    </source>
</evidence>
<feature type="compositionally biased region" description="Polar residues" evidence="15">
    <location>
        <begin position="217"/>
        <end position="252"/>
    </location>
</feature>
<dbReference type="GO" id="GO:0005576">
    <property type="term" value="C:extracellular region"/>
    <property type="evidence" value="ECO:0007669"/>
    <property type="project" value="UniProtKB-SubCell"/>
</dbReference>
<feature type="compositionally biased region" description="Low complexity" evidence="15">
    <location>
        <begin position="90"/>
        <end position="99"/>
    </location>
</feature>